<dbReference type="AlphaFoldDB" id="A0A645EX56"/>
<comment type="caution">
    <text evidence="1">The sequence shown here is derived from an EMBL/GenBank/DDBJ whole genome shotgun (WGS) entry which is preliminary data.</text>
</comment>
<dbReference type="EMBL" id="VSSQ01052543">
    <property type="protein sequence ID" value="MPN06618.1"/>
    <property type="molecule type" value="Genomic_DNA"/>
</dbReference>
<proteinExistence type="predicted"/>
<organism evidence="1">
    <name type="scientific">bioreactor metagenome</name>
    <dbReference type="NCBI Taxonomy" id="1076179"/>
    <lineage>
        <taxon>unclassified sequences</taxon>
        <taxon>metagenomes</taxon>
        <taxon>ecological metagenomes</taxon>
    </lineage>
</organism>
<sequence length="165" mass="18468">MHRRRLALASGHKRMADFVVRNNLFLLGQYDGALALIAGDDHLNALIQVALRNRAAPHAHSAQGGFVYDVGKLCARGAGRRARKRVKVDVAVHIHVFRVNLEYLLAPFEIRQLDRYAAVKATGAQQRLIKRFRAVGGRQYDDAVLAIEPVHFCKELVERLLALVV</sequence>
<protein>
    <submittedName>
        <fullName evidence="1">Uncharacterized protein</fullName>
    </submittedName>
</protein>
<evidence type="ECO:0000313" key="1">
    <source>
        <dbReference type="EMBL" id="MPN06618.1"/>
    </source>
</evidence>
<gene>
    <name evidence="1" type="ORF">SDC9_153874</name>
</gene>
<reference evidence="1" key="1">
    <citation type="submission" date="2019-08" db="EMBL/GenBank/DDBJ databases">
        <authorList>
            <person name="Kucharzyk K."/>
            <person name="Murdoch R.W."/>
            <person name="Higgins S."/>
            <person name="Loffler F."/>
        </authorList>
    </citation>
    <scope>NUCLEOTIDE SEQUENCE</scope>
</reference>
<name>A0A645EX56_9ZZZZ</name>
<accession>A0A645EX56</accession>